<keyword evidence="2" id="KW-1185">Reference proteome</keyword>
<evidence type="ECO:0000313" key="2">
    <source>
        <dbReference type="Proteomes" id="UP000735302"/>
    </source>
</evidence>
<dbReference type="AlphaFoldDB" id="A0AAV3ZYT1"/>
<dbReference type="EMBL" id="BLXT01003184">
    <property type="protein sequence ID" value="GFO01015.1"/>
    <property type="molecule type" value="Genomic_DNA"/>
</dbReference>
<accession>A0AAV3ZYT1</accession>
<dbReference type="Proteomes" id="UP000735302">
    <property type="component" value="Unassembled WGS sequence"/>
</dbReference>
<organism evidence="1 2">
    <name type="scientific">Plakobranchus ocellatus</name>
    <dbReference type="NCBI Taxonomy" id="259542"/>
    <lineage>
        <taxon>Eukaryota</taxon>
        <taxon>Metazoa</taxon>
        <taxon>Spiralia</taxon>
        <taxon>Lophotrochozoa</taxon>
        <taxon>Mollusca</taxon>
        <taxon>Gastropoda</taxon>
        <taxon>Heterobranchia</taxon>
        <taxon>Euthyneura</taxon>
        <taxon>Panpulmonata</taxon>
        <taxon>Sacoglossa</taxon>
        <taxon>Placobranchoidea</taxon>
        <taxon>Plakobranchidae</taxon>
        <taxon>Plakobranchus</taxon>
    </lineage>
</organism>
<evidence type="ECO:0000313" key="1">
    <source>
        <dbReference type="EMBL" id="GFO01015.1"/>
    </source>
</evidence>
<name>A0AAV3ZYT1_9GAST</name>
<gene>
    <name evidence="1" type="ORF">PoB_002752000</name>
</gene>
<sequence length="157" mass="18267">MTSACSSSCEKPEYPNWMWRYNRNKHLVKFEPWFTRVERWPPHYRNMGVNDHFRFHPIEETEADRPTWQPGLTYAKELIEGRECGFGNKALGLVPGPAPPMFVYPEVMPHVEGELLKINCIENLTEGASLSDHSRIPTQVPFWTTEPLNPRFVIVIV</sequence>
<reference evidence="1 2" key="1">
    <citation type="journal article" date="2021" name="Elife">
        <title>Chloroplast acquisition without the gene transfer in kleptoplastic sea slugs, Plakobranchus ocellatus.</title>
        <authorList>
            <person name="Maeda T."/>
            <person name="Takahashi S."/>
            <person name="Yoshida T."/>
            <person name="Shimamura S."/>
            <person name="Takaki Y."/>
            <person name="Nagai Y."/>
            <person name="Toyoda A."/>
            <person name="Suzuki Y."/>
            <person name="Arimoto A."/>
            <person name="Ishii H."/>
            <person name="Satoh N."/>
            <person name="Nishiyama T."/>
            <person name="Hasebe M."/>
            <person name="Maruyama T."/>
            <person name="Minagawa J."/>
            <person name="Obokata J."/>
            <person name="Shigenobu S."/>
        </authorList>
    </citation>
    <scope>NUCLEOTIDE SEQUENCE [LARGE SCALE GENOMIC DNA]</scope>
</reference>
<proteinExistence type="predicted"/>
<comment type="caution">
    <text evidence="1">The sequence shown here is derived from an EMBL/GenBank/DDBJ whole genome shotgun (WGS) entry which is preliminary data.</text>
</comment>
<protein>
    <submittedName>
        <fullName evidence="1">Uncharacterized protein</fullName>
    </submittedName>
</protein>